<dbReference type="PROSITE" id="PS51176">
    <property type="entry name" value="PDH_ADH"/>
    <property type="match status" value="1"/>
</dbReference>
<dbReference type="EC" id="1.3.1.12" evidence="3"/>
<dbReference type="EMBL" id="VFOK01000001">
    <property type="protein sequence ID" value="TQL33165.1"/>
    <property type="molecule type" value="Genomic_DNA"/>
</dbReference>
<dbReference type="AlphaFoldDB" id="A0A542XBF2"/>
<evidence type="ECO:0000256" key="3">
    <source>
        <dbReference type="ARBA" id="ARBA00012068"/>
    </source>
</evidence>
<dbReference type="GO" id="GO:0006571">
    <property type="term" value="P:tyrosine biosynthetic process"/>
    <property type="evidence" value="ECO:0007669"/>
    <property type="project" value="UniProtKB-UniPathway"/>
</dbReference>
<organism evidence="11 12">
    <name type="scientific">Barrientosiimonas humi</name>
    <dbReference type="NCBI Taxonomy" id="999931"/>
    <lineage>
        <taxon>Bacteria</taxon>
        <taxon>Bacillati</taxon>
        <taxon>Actinomycetota</taxon>
        <taxon>Actinomycetes</taxon>
        <taxon>Micrococcales</taxon>
        <taxon>Dermacoccaceae</taxon>
        <taxon>Barrientosiimonas</taxon>
    </lineage>
</organism>
<dbReference type="PANTHER" id="PTHR21363:SF0">
    <property type="entry name" value="PREPHENATE DEHYDROGENASE [NADP(+)]"/>
    <property type="match status" value="1"/>
</dbReference>
<feature type="domain" description="ACT" evidence="10">
    <location>
        <begin position="293"/>
        <end position="360"/>
    </location>
</feature>
<dbReference type="InterPro" id="IPR003099">
    <property type="entry name" value="Prephen_DH"/>
</dbReference>
<evidence type="ECO:0000259" key="9">
    <source>
        <dbReference type="PROSITE" id="PS51176"/>
    </source>
</evidence>
<sequence length="360" mass="36993">MTTVRVVGTGLLGTSIGMALSAKGFRVQLHDTSPTSVALARDLGAGEVGDDPADVVVVATPPDVAASVVAQQLRDQPDAVVTDVASVKQTVLEELREAVGGDALARYVGSHPMAGRERSGAVAARADLFEGRTWVLCPHETTADRARASIDEIARAAGASVVTMPAAEHDLAVAAVSHLPQVAASLVAARLRDLPDDAVGLAGPGVRDVTRIAASDPLLWTQILAGNAANLLPVLDAVADDLDRVRSAVRAICEGENAATGARGVLAQTIADGQTGHARLPGKHGAPPTAYASVIVVLPDRPRQLAQLFADVGDAGINLEDLRIEHAVGAQVGLAELMVLPAALEPLQEALTAAGWRLHS</sequence>
<dbReference type="InterPro" id="IPR008927">
    <property type="entry name" value="6-PGluconate_DH-like_C_sf"/>
</dbReference>
<keyword evidence="5" id="KW-0028">Amino-acid biosynthesis</keyword>
<comment type="catalytic activity">
    <reaction evidence="8">
        <text>prephenate + NAD(+) = 3-(4-hydroxyphenyl)pyruvate + CO2 + NADH</text>
        <dbReference type="Rhea" id="RHEA:13869"/>
        <dbReference type="ChEBI" id="CHEBI:16526"/>
        <dbReference type="ChEBI" id="CHEBI:29934"/>
        <dbReference type="ChEBI" id="CHEBI:36242"/>
        <dbReference type="ChEBI" id="CHEBI:57540"/>
        <dbReference type="ChEBI" id="CHEBI:57945"/>
        <dbReference type="EC" id="1.3.1.12"/>
    </reaction>
</comment>
<evidence type="ECO:0000313" key="12">
    <source>
        <dbReference type="Proteomes" id="UP000318336"/>
    </source>
</evidence>
<dbReference type="GO" id="GO:0004665">
    <property type="term" value="F:prephenate dehydrogenase (NADP+) activity"/>
    <property type="evidence" value="ECO:0007669"/>
    <property type="project" value="InterPro"/>
</dbReference>
<comment type="similarity">
    <text evidence="2">Belongs to the prephenate/arogenate dehydrogenase family.</text>
</comment>
<evidence type="ECO:0000256" key="4">
    <source>
        <dbReference type="ARBA" id="ARBA00016891"/>
    </source>
</evidence>
<accession>A0A542XBF2</accession>
<feature type="domain" description="Prephenate/arogenate dehydrogenase" evidence="9">
    <location>
        <begin position="2"/>
        <end position="282"/>
    </location>
</feature>
<dbReference type="RefSeq" id="WP_142005219.1">
    <property type="nucleotide sequence ID" value="NZ_CAJTBP010000001.1"/>
</dbReference>
<dbReference type="SUPFAM" id="SSF51735">
    <property type="entry name" value="NAD(P)-binding Rossmann-fold domains"/>
    <property type="match status" value="1"/>
</dbReference>
<dbReference type="InterPro" id="IPR002912">
    <property type="entry name" value="ACT_dom"/>
</dbReference>
<name>A0A542XBF2_9MICO</name>
<dbReference type="InterPro" id="IPR036291">
    <property type="entry name" value="NAD(P)-bd_dom_sf"/>
</dbReference>
<dbReference type="InterPro" id="IPR050812">
    <property type="entry name" value="Preph/Arog_dehydrog"/>
</dbReference>
<evidence type="ECO:0000256" key="1">
    <source>
        <dbReference type="ARBA" id="ARBA00005067"/>
    </source>
</evidence>
<evidence type="ECO:0000256" key="5">
    <source>
        <dbReference type="ARBA" id="ARBA00022498"/>
    </source>
</evidence>
<dbReference type="NCBIfam" id="NF005112">
    <property type="entry name" value="PRK06545.2-4"/>
    <property type="match status" value="1"/>
</dbReference>
<reference evidence="11 12" key="1">
    <citation type="submission" date="2019-06" db="EMBL/GenBank/DDBJ databases">
        <title>Sequencing the genomes of 1000 actinobacteria strains.</title>
        <authorList>
            <person name="Klenk H.-P."/>
        </authorList>
    </citation>
    <scope>NUCLEOTIDE SEQUENCE [LARGE SCALE GENOMIC DNA]</scope>
    <source>
        <strain evidence="11 12">DSM 24617</strain>
    </source>
</reference>
<dbReference type="PROSITE" id="PS51671">
    <property type="entry name" value="ACT"/>
    <property type="match status" value="1"/>
</dbReference>
<dbReference type="Gene3D" id="1.10.3660.10">
    <property type="entry name" value="6-phosphogluconate dehydrogenase C-terminal like domain"/>
    <property type="match status" value="1"/>
</dbReference>
<dbReference type="NCBIfam" id="NF005111">
    <property type="entry name" value="PRK06545.2-3"/>
    <property type="match status" value="1"/>
</dbReference>
<dbReference type="SUPFAM" id="SSF48179">
    <property type="entry name" value="6-phosphogluconate dehydrogenase C-terminal domain-like"/>
    <property type="match status" value="1"/>
</dbReference>
<evidence type="ECO:0000256" key="6">
    <source>
        <dbReference type="ARBA" id="ARBA00023002"/>
    </source>
</evidence>
<evidence type="ECO:0000256" key="7">
    <source>
        <dbReference type="ARBA" id="ARBA00023027"/>
    </source>
</evidence>
<gene>
    <name evidence="11" type="ORF">FB554_1301</name>
</gene>
<dbReference type="Pfam" id="PF20463">
    <property type="entry name" value="PDH_C"/>
    <property type="match status" value="1"/>
</dbReference>
<dbReference type="PANTHER" id="PTHR21363">
    <property type="entry name" value="PREPHENATE DEHYDROGENASE"/>
    <property type="match status" value="1"/>
</dbReference>
<comment type="pathway">
    <text evidence="1">Amino-acid biosynthesis; L-tyrosine biosynthesis; (4-hydroxyphenyl)pyruvate from prephenate (NAD(+) route): step 1/1.</text>
</comment>
<dbReference type="Gene3D" id="3.40.50.720">
    <property type="entry name" value="NAD(P)-binding Rossmann-like Domain"/>
    <property type="match status" value="1"/>
</dbReference>
<protein>
    <recommendedName>
        <fullName evidence="4">Prephenate dehydrogenase</fullName>
        <ecNumber evidence="3">1.3.1.12</ecNumber>
    </recommendedName>
</protein>
<evidence type="ECO:0000313" key="11">
    <source>
        <dbReference type="EMBL" id="TQL33165.1"/>
    </source>
</evidence>
<keyword evidence="7" id="KW-0520">NAD</keyword>
<dbReference type="InterPro" id="IPR046825">
    <property type="entry name" value="PDH_C"/>
</dbReference>
<comment type="caution">
    <text evidence="11">The sequence shown here is derived from an EMBL/GenBank/DDBJ whole genome shotgun (WGS) entry which is preliminary data.</text>
</comment>
<evidence type="ECO:0000256" key="2">
    <source>
        <dbReference type="ARBA" id="ARBA00007964"/>
    </source>
</evidence>
<dbReference type="OrthoDB" id="9802008at2"/>
<dbReference type="InterPro" id="IPR046826">
    <property type="entry name" value="PDH_N"/>
</dbReference>
<dbReference type="GO" id="GO:0070403">
    <property type="term" value="F:NAD+ binding"/>
    <property type="evidence" value="ECO:0007669"/>
    <property type="project" value="InterPro"/>
</dbReference>
<proteinExistence type="inferred from homology"/>
<dbReference type="Pfam" id="PF02153">
    <property type="entry name" value="PDH_N"/>
    <property type="match status" value="1"/>
</dbReference>
<keyword evidence="6" id="KW-0560">Oxidoreductase</keyword>
<keyword evidence="5" id="KW-0057">Aromatic amino acid biosynthesis</keyword>
<evidence type="ECO:0000259" key="10">
    <source>
        <dbReference type="PROSITE" id="PS51671"/>
    </source>
</evidence>
<dbReference type="GO" id="GO:0008977">
    <property type="term" value="F:prephenate dehydrogenase (NAD+) activity"/>
    <property type="evidence" value="ECO:0007669"/>
    <property type="project" value="UniProtKB-EC"/>
</dbReference>
<dbReference type="Proteomes" id="UP000318336">
    <property type="component" value="Unassembled WGS sequence"/>
</dbReference>
<evidence type="ECO:0000256" key="8">
    <source>
        <dbReference type="ARBA" id="ARBA00049260"/>
    </source>
</evidence>
<dbReference type="UniPathway" id="UPA00122">
    <property type="reaction ID" value="UER00961"/>
</dbReference>
<keyword evidence="5" id="KW-0827">Tyrosine biosynthesis</keyword>
<keyword evidence="12" id="KW-1185">Reference proteome</keyword>